<sequence length="655" mass="74849">MLRLSLPARLVHCIINLLMGRSVKIRCYDQTLPPRSVWQGLPQGSVLSPILYSIYTYDLEQCVSCFCNVLQYADDLCLYSSGRSMEDINYRLNSAMYYLNEWLEDHGLCLSVPKSNVVVFTRRRKTNIPIFEITCHGESIPVVDEIKFLGVTLDRKMTGSPHFNYVAQKCEKGINVLRSLSGVWWGSHPYCQKLLYNAIVRSHMDYGSFLLQPCNKEGLNMLDKIQAKGLRIILGAMKSSPKNAMQVEAVDPPLDIRRQYLSDRFIFKVNQCLDHPLISRLQNLSDLISNTSNKYWAHKETPKVVKSFRKLSSFSHPIVKFRKNPLFDVPFDALSFEPNIILDFGITKNDPTANYLFSDRLKNEWQDWLPVYTDASKTSDSDAVGSAVWIPKFQVLLTSRSPQESSVFTGEAVAILEAVTFILSHKLNKTIIFTDSKSTLQAVSSNFFRSKFIHPLVLDIKKQLFECSRHDINVILIWIPGHSGIHGNEQADLWAKQAVQSGSPRTDIFVSDILPGASTDLAASWQESWDQSSLIKGRHYRSIQNTIPVRPWFFRHRDSDKLAISVICRLRLGHACTPVFLQKLHIKDSSLCECGLDEGTPDHIFFGCAKFPISLYDILPPKIPRPFNLNYLLTLSFSRFIRYLFKYIVKNNIKL</sequence>
<proteinExistence type="predicted"/>
<feature type="domain" description="Reverse transcriptase" evidence="1">
    <location>
        <begin position="1"/>
        <end position="153"/>
    </location>
</feature>
<dbReference type="InterPro" id="IPR002156">
    <property type="entry name" value="RNaseH_domain"/>
</dbReference>
<name>A0ABD0SE17_LOXSC</name>
<accession>A0ABD0SE17</accession>
<dbReference type="PROSITE" id="PS50878">
    <property type="entry name" value="RT_POL"/>
    <property type="match status" value="1"/>
</dbReference>
<dbReference type="Pfam" id="PF00075">
    <property type="entry name" value="RNase_H"/>
    <property type="match status" value="1"/>
</dbReference>
<organism evidence="3 4">
    <name type="scientific">Loxostege sticticalis</name>
    <name type="common">Beet webworm moth</name>
    <dbReference type="NCBI Taxonomy" id="481309"/>
    <lineage>
        <taxon>Eukaryota</taxon>
        <taxon>Metazoa</taxon>
        <taxon>Ecdysozoa</taxon>
        <taxon>Arthropoda</taxon>
        <taxon>Hexapoda</taxon>
        <taxon>Insecta</taxon>
        <taxon>Pterygota</taxon>
        <taxon>Neoptera</taxon>
        <taxon>Endopterygota</taxon>
        <taxon>Lepidoptera</taxon>
        <taxon>Glossata</taxon>
        <taxon>Ditrysia</taxon>
        <taxon>Pyraloidea</taxon>
        <taxon>Crambidae</taxon>
        <taxon>Pyraustinae</taxon>
        <taxon>Loxostege</taxon>
    </lineage>
</organism>
<protein>
    <recommendedName>
        <fullName evidence="5">RNA-directed DNA polymerase from mobile element jockey</fullName>
    </recommendedName>
</protein>
<dbReference type="CDD" id="cd09276">
    <property type="entry name" value="Rnase_HI_RT_non_LTR"/>
    <property type="match status" value="1"/>
</dbReference>
<dbReference type="AlphaFoldDB" id="A0ABD0SE17"/>
<evidence type="ECO:0000259" key="1">
    <source>
        <dbReference type="PROSITE" id="PS50878"/>
    </source>
</evidence>
<evidence type="ECO:0000259" key="2">
    <source>
        <dbReference type="PROSITE" id="PS50879"/>
    </source>
</evidence>
<comment type="caution">
    <text evidence="3">The sequence shown here is derived from an EMBL/GenBank/DDBJ whole genome shotgun (WGS) entry which is preliminary data.</text>
</comment>
<evidence type="ECO:0000313" key="4">
    <source>
        <dbReference type="Proteomes" id="UP001549921"/>
    </source>
</evidence>
<dbReference type="InterPro" id="IPR000477">
    <property type="entry name" value="RT_dom"/>
</dbReference>
<feature type="domain" description="RNase H type-1" evidence="2">
    <location>
        <begin position="365"/>
        <end position="500"/>
    </location>
</feature>
<reference evidence="3 4" key="1">
    <citation type="submission" date="2024-06" db="EMBL/GenBank/DDBJ databases">
        <title>A chromosome-level genome assembly of beet webworm, Loxostege sticticalis.</title>
        <authorList>
            <person name="Zhang Y."/>
        </authorList>
    </citation>
    <scope>NUCLEOTIDE SEQUENCE [LARGE SCALE GENOMIC DNA]</scope>
    <source>
        <strain evidence="3">AQ028</strain>
        <tissue evidence="3">Male pupae</tissue>
    </source>
</reference>
<dbReference type="PANTHER" id="PTHR33481">
    <property type="entry name" value="REVERSE TRANSCRIPTASE"/>
    <property type="match status" value="1"/>
</dbReference>
<dbReference type="InterPro" id="IPR036397">
    <property type="entry name" value="RNaseH_sf"/>
</dbReference>
<dbReference type="PANTHER" id="PTHR33481:SF1">
    <property type="entry name" value="ENDONUCLEASE_EXONUCLEASE_PHOSPHATASE DOMAIN-CONTAINING PROTEIN-RELATED"/>
    <property type="match status" value="1"/>
</dbReference>
<dbReference type="Pfam" id="PF00078">
    <property type="entry name" value="RVT_1"/>
    <property type="match status" value="1"/>
</dbReference>
<dbReference type="PROSITE" id="PS50879">
    <property type="entry name" value="RNASE_H_1"/>
    <property type="match status" value="1"/>
</dbReference>
<dbReference type="Proteomes" id="UP001549921">
    <property type="component" value="Unassembled WGS sequence"/>
</dbReference>
<gene>
    <name evidence="3" type="ORF">ABMA28_009918</name>
</gene>
<evidence type="ECO:0000313" key="3">
    <source>
        <dbReference type="EMBL" id="KAL0811529.1"/>
    </source>
</evidence>
<dbReference type="EMBL" id="JBEDNZ010000024">
    <property type="protein sequence ID" value="KAL0811529.1"/>
    <property type="molecule type" value="Genomic_DNA"/>
</dbReference>
<evidence type="ECO:0008006" key="5">
    <source>
        <dbReference type="Google" id="ProtNLM"/>
    </source>
</evidence>
<dbReference type="SUPFAM" id="SSF53098">
    <property type="entry name" value="Ribonuclease H-like"/>
    <property type="match status" value="1"/>
</dbReference>
<dbReference type="GO" id="GO:0042575">
    <property type="term" value="C:DNA polymerase complex"/>
    <property type="evidence" value="ECO:0007669"/>
    <property type="project" value="UniProtKB-ARBA"/>
</dbReference>
<dbReference type="GO" id="GO:0071897">
    <property type="term" value="P:DNA biosynthetic process"/>
    <property type="evidence" value="ECO:0007669"/>
    <property type="project" value="UniProtKB-ARBA"/>
</dbReference>
<dbReference type="SUPFAM" id="SSF56672">
    <property type="entry name" value="DNA/RNA polymerases"/>
    <property type="match status" value="1"/>
</dbReference>
<dbReference type="InterPro" id="IPR043502">
    <property type="entry name" value="DNA/RNA_pol_sf"/>
</dbReference>
<dbReference type="InterPro" id="IPR012337">
    <property type="entry name" value="RNaseH-like_sf"/>
</dbReference>
<dbReference type="Gene3D" id="3.30.420.10">
    <property type="entry name" value="Ribonuclease H-like superfamily/Ribonuclease H"/>
    <property type="match status" value="1"/>
</dbReference>